<feature type="transmembrane region" description="Helical" evidence="6">
    <location>
        <begin position="298"/>
        <end position="321"/>
    </location>
</feature>
<dbReference type="GO" id="GO:0005886">
    <property type="term" value="C:plasma membrane"/>
    <property type="evidence" value="ECO:0007669"/>
    <property type="project" value="UniProtKB-SubCell"/>
</dbReference>
<dbReference type="GO" id="GO:0022857">
    <property type="term" value="F:transmembrane transporter activity"/>
    <property type="evidence" value="ECO:0007669"/>
    <property type="project" value="InterPro"/>
</dbReference>
<name>Q5YYQ4_NOCFA</name>
<dbReference type="PANTHER" id="PTHR43124">
    <property type="entry name" value="PURINE EFFLUX PUMP PBUE"/>
    <property type="match status" value="1"/>
</dbReference>
<feature type="transmembrane region" description="Helical" evidence="6">
    <location>
        <begin position="333"/>
        <end position="352"/>
    </location>
</feature>
<evidence type="ECO:0000313" key="8">
    <source>
        <dbReference type="EMBL" id="BAD56687.1"/>
    </source>
</evidence>
<evidence type="ECO:0000313" key="9">
    <source>
        <dbReference type="Proteomes" id="UP000006820"/>
    </source>
</evidence>
<dbReference type="InterPro" id="IPR011701">
    <property type="entry name" value="MFS"/>
</dbReference>
<dbReference type="InterPro" id="IPR036259">
    <property type="entry name" value="MFS_trans_sf"/>
</dbReference>
<feature type="transmembrane region" description="Helical" evidence="6">
    <location>
        <begin position="129"/>
        <end position="154"/>
    </location>
</feature>
<dbReference type="eggNOG" id="COG2814">
    <property type="taxonomic scope" value="Bacteria"/>
</dbReference>
<evidence type="ECO:0000259" key="7">
    <source>
        <dbReference type="PROSITE" id="PS50850"/>
    </source>
</evidence>
<keyword evidence="3 6" id="KW-0812">Transmembrane</keyword>
<dbReference type="Gene3D" id="1.20.1250.20">
    <property type="entry name" value="MFS general substrate transporter like domains"/>
    <property type="match status" value="1"/>
</dbReference>
<evidence type="ECO:0000256" key="6">
    <source>
        <dbReference type="SAM" id="Phobius"/>
    </source>
</evidence>
<comment type="subcellular location">
    <subcellularLocation>
        <location evidence="1">Cell membrane</location>
        <topology evidence="1">Multi-pass membrane protein</topology>
    </subcellularLocation>
</comment>
<reference evidence="8 9" key="1">
    <citation type="journal article" date="2004" name="Proc. Natl. Acad. Sci. U.S.A.">
        <title>The complete genomic sequence of Nocardia farcinica IFM 10152.</title>
        <authorList>
            <person name="Ishikawa J."/>
            <person name="Yamashita A."/>
            <person name="Mikami Y."/>
            <person name="Hoshino Y."/>
            <person name="Kurita H."/>
            <person name="Hotta K."/>
            <person name="Shiba T."/>
            <person name="Hattori M."/>
        </authorList>
    </citation>
    <scope>NUCLEOTIDE SEQUENCE [LARGE SCALE GENOMIC DNA]</scope>
    <source>
        <strain evidence="8 9">IFM 10152</strain>
    </source>
</reference>
<dbReference type="KEGG" id="nfa:NFA_18410"/>
<feature type="domain" description="Major facilitator superfamily (MFS) profile" evidence="7">
    <location>
        <begin position="4"/>
        <end position="384"/>
    </location>
</feature>
<dbReference type="RefSeq" id="WP_011208372.1">
    <property type="nucleotide sequence ID" value="NC_006361.1"/>
</dbReference>
<evidence type="ECO:0000256" key="5">
    <source>
        <dbReference type="ARBA" id="ARBA00023136"/>
    </source>
</evidence>
<feature type="transmembrane region" description="Helical" evidence="6">
    <location>
        <begin position="99"/>
        <end position="122"/>
    </location>
</feature>
<dbReference type="AlphaFoldDB" id="Q5YYQ4"/>
<dbReference type="PROSITE" id="PS50850">
    <property type="entry name" value="MFS"/>
    <property type="match status" value="1"/>
</dbReference>
<keyword evidence="5 6" id="KW-0472">Membrane</keyword>
<dbReference type="Proteomes" id="UP000006820">
    <property type="component" value="Chromosome"/>
</dbReference>
<evidence type="ECO:0000256" key="3">
    <source>
        <dbReference type="ARBA" id="ARBA00022692"/>
    </source>
</evidence>
<dbReference type="Pfam" id="PF07690">
    <property type="entry name" value="MFS_1"/>
    <property type="match status" value="1"/>
</dbReference>
<evidence type="ECO:0000256" key="4">
    <source>
        <dbReference type="ARBA" id="ARBA00022989"/>
    </source>
</evidence>
<feature type="transmembrane region" description="Helical" evidence="6">
    <location>
        <begin position="209"/>
        <end position="231"/>
    </location>
</feature>
<feature type="transmembrane region" description="Helical" evidence="6">
    <location>
        <begin position="274"/>
        <end position="292"/>
    </location>
</feature>
<dbReference type="CDD" id="cd17324">
    <property type="entry name" value="MFS_NepI_like"/>
    <property type="match status" value="1"/>
</dbReference>
<dbReference type="OrthoDB" id="9814237at2"/>
<dbReference type="InterPro" id="IPR020846">
    <property type="entry name" value="MFS_dom"/>
</dbReference>
<evidence type="ECO:0000256" key="2">
    <source>
        <dbReference type="ARBA" id="ARBA00022475"/>
    </source>
</evidence>
<dbReference type="NCBIfam" id="NF033135">
    <property type="entry name" value="cmx_cmrA"/>
    <property type="match status" value="1"/>
</dbReference>
<keyword evidence="2" id="KW-1003">Cell membrane</keyword>
<dbReference type="InterPro" id="IPR050189">
    <property type="entry name" value="MFS_Efflux_Transporters"/>
</dbReference>
<organism evidence="8 9">
    <name type="scientific">Nocardia farcinica (strain IFM 10152)</name>
    <dbReference type="NCBI Taxonomy" id="247156"/>
    <lineage>
        <taxon>Bacteria</taxon>
        <taxon>Bacillati</taxon>
        <taxon>Actinomycetota</taxon>
        <taxon>Actinomycetes</taxon>
        <taxon>Mycobacteriales</taxon>
        <taxon>Nocardiaceae</taxon>
        <taxon>Nocardia</taxon>
    </lineage>
</organism>
<protein>
    <submittedName>
        <fullName evidence="8">Putative chloramphenicol resistance transporter</fullName>
    </submittedName>
</protein>
<keyword evidence="9" id="KW-1185">Reference proteome</keyword>
<feature type="transmembrane region" description="Helical" evidence="6">
    <location>
        <begin position="160"/>
        <end position="180"/>
    </location>
</feature>
<gene>
    <name evidence="8" type="ordered locus">NFA_18410</name>
</gene>
<dbReference type="HOGENOM" id="CLU_001265_61_2_11"/>
<proteinExistence type="predicted"/>
<dbReference type="PANTHER" id="PTHR43124:SF3">
    <property type="entry name" value="CHLORAMPHENICOL EFFLUX PUMP RV0191"/>
    <property type="match status" value="1"/>
</dbReference>
<accession>Q5YYQ4</accession>
<feature type="transmembrane region" description="Helical" evidence="6">
    <location>
        <begin position="364"/>
        <end position="383"/>
    </location>
</feature>
<feature type="transmembrane region" description="Helical" evidence="6">
    <location>
        <begin position="40"/>
        <end position="61"/>
    </location>
</feature>
<feature type="transmembrane region" description="Helical" evidence="6">
    <location>
        <begin position="243"/>
        <end position="262"/>
    </location>
</feature>
<dbReference type="SUPFAM" id="SSF103473">
    <property type="entry name" value="MFS general substrate transporter"/>
    <property type="match status" value="1"/>
</dbReference>
<dbReference type="EMBL" id="AP006618">
    <property type="protein sequence ID" value="BAD56687.1"/>
    <property type="molecule type" value="Genomic_DNA"/>
</dbReference>
<dbReference type="GeneID" id="61132625"/>
<feature type="transmembrane region" description="Helical" evidence="6">
    <location>
        <begin position="73"/>
        <end position="93"/>
    </location>
</feature>
<evidence type="ECO:0000256" key="1">
    <source>
        <dbReference type="ARBA" id="ARBA00004651"/>
    </source>
</evidence>
<keyword evidence="4 6" id="KW-1133">Transmembrane helix</keyword>
<dbReference type="STRING" id="247156.NFA_18410"/>
<sequence>MPPTLYLLALAVFAMGTSEFMLAGLLPAIAADLGVPLGAAGMATSAFAVGMVVGAPLTAAFARRWPPRRGLPAFVLVFAVVHVAGALADHLWVLVVTRVAAAFAYAGFLAVALATAVTLVPAERTGRALAVLLSGTTLATVAGVPGGAVLGGLLGWRVTFWAVAVLCLPAAVGIATAKTLRRPDAGSRAERPAALALRAEIAQLARPRLLSAMTTAALVNAGTFGAFTFLAPLITGPVGLSQRWIPVALMLFGLGSWLGVTAAGRLADRWPGQVVAVGGPLALLGWLATAATTHPATLLVLVAVQGALSFAVGSTLVARVLGEATGAPTMGGAYATAALNLGAALGPIAAAATLGTGPAERAPFVAAAVAVALALATASATRVRAAVPVNR</sequence>